<evidence type="ECO:0000256" key="1">
    <source>
        <dbReference type="SAM" id="MobiDB-lite"/>
    </source>
</evidence>
<reference evidence="3 4" key="1">
    <citation type="submission" date="2011-09" db="EMBL/GenBank/DDBJ databases">
        <title>Complete sequence of chromosome of Thioflavicoccus mobilis 8321.</title>
        <authorList>
            <consortium name="US DOE Joint Genome Institute"/>
            <person name="Lucas S."/>
            <person name="Han J."/>
            <person name="Lapidus A."/>
            <person name="Cheng J.-F."/>
            <person name="Goodwin L."/>
            <person name="Pitluck S."/>
            <person name="Peters L."/>
            <person name="Ovchinnikova G."/>
            <person name="Lu M."/>
            <person name="Detter J.C."/>
            <person name="Han C."/>
            <person name="Tapia R."/>
            <person name="Land M."/>
            <person name="Hauser L."/>
            <person name="Kyrpides N."/>
            <person name="Ivanova N."/>
            <person name="Pagani I."/>
            <person name="Vogl K."/>
            <person name="Liu Z."/>
            <person name="Imhoff J."/>
            <person name="Thiel V."/>
            <person name="Frigaard N.-U."/>
            <person name="Bryant D."/>
            <person name="Woyke T."/>
        </authorList>
    </citation>
    <scope>NUCLEOTIDE SEQUENCE [LARGE SCALE GENOMIC DNA]</scope>
    <source>
        <strain evidence="3 4">8321</strain>
    </source>
</reference>
<gene>
    <name evidence="3" type="ORF">Thimo_3656</name>
</gene>
<dbReference type="HOGENOM" id="CLU_2774654_0_0_6"/>
<dbReference type="RefSeq" id="WP_015282437.1">
    <property type="nucleotide sequence ID" value="NC_019940.1"/>
</dbReference>
<dbReference type="Gene3D" id="1.10.238.10">
    <property type="entry name" value="EF-hand"/>
    <property type="match status" value="1"/>
</dbReference>
<dbReference type="Pfam" id="PF13202">
    <property type="entry name" value="EF-hand_5"/>
    <property type="match status" value="2"/>
</dbReference>
<dbReference type="STRING" id="765912.Thimo_3656"/>
<feature type="domain" description="EF-hand" evidence="2">
    <location>
        <begin position="28"/>
        <end position="63"/>
    </location>
</feature>
<dbReference type="OrthoDB" id="6121358at2"/>
<accession>L0H2M5</accession>
<evidence type="ECO:0000313" key="4">
    <source>
        <dbReference type="Proteomes" id="UP000010816"/>
    </source>
</evidence>
<name>L0H2M5_9GAMM</name>
<dbReference type="GO" id="GO:0005509">
    <property type="term" value="F:calcium ion binding"/>
    <property type="evidence" value="ECO:0007669"/>
    <property type="project" value="InterPro"/>
</dbReference>
<feature type="compositionally biased region" description="Basic and acidic residues" evidence="1">
    <location>
        <begin position="47"/>
        <end position="58"/>
    </location>
</feature>
<dbReference type="InterPro" id="IPR002048">
    <property type="entry name" value="EF_hand_dom"/>
</dbReference>
<sequence length="69" mass="7450">MAEAIDPIRPFSDLDHDHDGVLSSAEAHASPRIGADWQRLDANGDGVIDRSEIGKVLDETPPTAEEADR</sequence>
<evidence type="ECO:0000259" key="2">
    <source>
        <dbReference type="PROSITE" id="PS50222"/>
    </source>
</evidence>
<protein>
    <recommendedName>
        <fullName evidence="2">EF-hand domain-containing protein</fullName>
    </recommendedName>
</protein>
<proteinExistence type="predicted"/>
<dbReference type="PATRIC" id="fig|765912.4.peg.3579"/>
<dbReference type="InterPro" id="IPR011992">
    <property type="entry name" value="EF-hand-dom_pair"/>
</dbReference>
<dbReference type="Proteomes" id="UP000010816">
    <property type="component" value="Chromosome"/>
</dbReference>
<dbReference type="KEGG" id="tmb:Thimo_3656"/>
<dbReference type="PROSITE" id="PS00018">
    <property type="entry name" value="EF_HAND_1"/>
    <property type="match status" value="1"/>
</dbReference>
<dbReference type="PROSITE" id="PS50222">
    <property type="entry name" value="EF_HAND_2"/>
    <property type="match status" value="1"/>
</dbReference>
<organism evidence="3 4">
    <name type="scientific">Thioflavicoccus mobilis 8321</name>
    <dbReference type="NCBI Taxonomy" id="765912"/>
    <lineage>
        <taxon>Bacteria</taxon>
        <taxon>Pseudomonadati</taxon>
        <taxon>Pseudomonadota</taxon>
        <taxon>Gammaproteobacteria</taxon>
        <taxon>Chromatiales</taxon>
        <taxon>Chromatiaceae</taxon>
        <taxon>Thioflavicoccus</taxon>
    </lineage>
</organism>
<dbReference type="EMBL" id="CP003051">
    <property type="protein sequence ID" value="AGA92312.1"/>
    <property type="molecule type" value="Genomic_DNA"/>
</dbReference>
<feature type="region of interest" description="Disordered" evidence="1">
    <location>
        <begin position="1"/>
        <end position="69"/>
    </location>
</feature>
<dbReference type="AlphaFoldDB" id="L0H2M5"/>
<dbReference type="SUPFAM" id="SSF47473">
    <property type="entry name" value="EF-hand"/>
    <property type="match status" value="1"/>
</dbReference>
<dbReference type="InterPro" id="IPR018247">
    <property type="entry name" value="EF_Hand_1_Ca_BS"/>
</dbReference>
<evidence type="ECO:0000313" key="3">
    <source>
        <dbReference type="EMBL" id="AGA92312.1"/>
    </source>
</evidence>
<keyword evidence="4" id="KW-1185">Reference proteome</keyword>